<dbReference type="HOGENOM" id="CLU_002950_0_0_7"/>
<feature type="signal peptide" evidence="3">
    <location>
        <begin position="1"/>
        <end position="19"/>
    </location>
</feature>
<evidence type="ECO:0000256" key="2">
    <source>
        <dbReference type="SAM" id="MobiDB-lite"/>
    </source>
</evidence>
<dbReference type="InterPro" id="IPR036737">
    <property type="entry name" value="OmpA-like_sf"/>
</dbReference>
<dbReference type="eggNOG" id="COG1360">
    <property type="taxonomic scope" value="Bacteria"/>
</dbReference>
<dbReference type="Gene3D" id="3.30.1330.60">
    <property type="entry name" value="OmpA-like domain"/>
    <property type="match status" value="2"/>
</dbReference>
<sequence length="1709" mass="188236">MVKQSIALTFMILASVAGAGPAAGAQSAPAPAAKAASSQAATAAPNVREAASRGEATEGHLPKDVTYTPWLLDPSVFAQDQGDRTEKRQVAEKEVKTVKVANLVPPIRFRTGDAEISSEYLELLRGVLEKMRGRDNVRLHFVGHADTQQLSGPLKEKFGDNTGLSRERAGTTAEYCQRALALPPEAISYQGLGDAKPVAPNSTEEGRALNRRVEVEVWYDEIGEKMVEKEVVVPAQVNRVKVCRTETVCKMRYKEGLSHRVRVRNLIAPLQYDAALLTVPEEFQQRIRQALDNLQGKQNLSVKFIAYSDTSPLEARDERIYGDQLGLSKAVARRVALAVQEAMKGSKVAFESDGKGSALPVASNETPQGRVLNRRVAVEFWHDDAMQELPDEPQLCPEDAGAETVTKVYDPPSGAIAPILFQDGNPVLPEGYTERLGVLMGEIKERANVRLRFIGYIDNERLDRRNAAIYGDDVGWSTARARRSMTVVGEKMALSGNKAEFEGRGYVQSADVVVTGFSGTGASRVEVQVVYDEQVPINDYEGVDIVRMTREVNTADPLGLNLLRISVDGKPVDDLNKSIPDLQRCTDLALDRAKIEFKYDNLKALPRLNVTAWPRSVRYRDLAETEFPENLVRFRLYTNYHSFIKRAEVRVFDEAQSVRDLPLAVVPMDGEGKAQWSVGFETPATPARELKYLVRVFDAEGNFDETAPQPLWVIEQVDPGIASSDPERELLAGYGASRFAQRNIPVSGGTVRAYGSSIPPEHRVWLAGYPGPVDARGRFIAEEILPKGMHTVEVAVLDKTGNGELFLRDLAMPKNDWFTVGIADLTLSANKTSGPAQLLAPDKPKYSRDFNADGRLAFYTKGQFGNGWGLTASADTREGALDEIFSNFLDKSPEALFRRIDQDYHFPTYGDDSTVLEDAPTSGKFYAKLKKNQNYGLWGNFKVGYTDNDLAHVDRGLYGANLHYQNPGVTSFGEKRLMVDGFAAEPGTVAGRDEFRGTGGSLYYLRRQDVLQGSERVRVEIRDKDSGIVLAVKDLAPVQDYDVDYLQGRLVLTQPLESTAADNLLVRSDAAAGNPVFLVARYEYTPGIEELDAMTVGGRAHYWFGDHVKLGVTGSRGNDAQIEESLLGADLTLRQSAGTWLKLETGRSKGAGLFTATSPDGGFNYSAVQTPADAAVAAGAYRLDASLGLQDLNKDWRGRFTLYSQLLEAGYSAPGQIAEKETVQVGGTAEVPVNDRLRLNLKADQRTVDQGLETVAAEANANYQMNENWSAGLGARLDSREDDSPVVPLTQETGERTDLVGKVSYDSKERWSSYLFGQQSVLTSGNREDNGRGGVGGFYRVTDRFKVNGELSAGDQGAAGRFGSEYLYSDRTTLYLNYALENERSDNGVQANKGAVTSGFRTRYSDSASVYGEERYTHGDVPSGLLHSYGVDLAPADRWNLGAKGELGTLKDNLTGAELKRTALGVSAGYGFDKVKLSSALEYRVDDAEQPDLSSVKRTTWLSKNSFKYQMTPDWRLIGKFNYSQSTSSQGDFYDGSYTEAVVGYAYRPVANDRLNALVKYTYFYNMPTTEQVNGTSTTAGVMQRSHIASVDAMYDLTPRWSVGGKYAYRLGQVSMDRVNPEYFDSRAHLYVARVDWRFLHKWDALAEARLLDLPDAKDRRGGVLLGLYRHLGNNFKVGAGYNFSDFSDDLTDLSYRHEGVFVNVVGMI</sequence>
<name>C6DZ15_GEOSM</name>
<evidence type="ECO:0000256" key="1">
    <source>
        <dbReference type="PROSITE-ProRule" id="PRU00473"/>
    </source>
</evidence>
<gene>
    <name evidence="5" type="ordered locus">GM21_0436</name>
</gene>
<dbReference type="CDD" id="cd07185">
    <property type="entry name" value="OmpA_C-like"/>
    <property type="match status" value="1"/>
</dbReference>
<dbReference type="STRING" id="443144.GM21_0436"/>
<reference evidence="5" key="1">
    <citation type="submission" date="2009-07" db="EMBL/GenBank/DDBJ databases">
        <title>Complete sequence of Geobacter sp. M21.</title>
        <authorList>
            <consortium name="US DOE Joint Genome Institute"/>
            <person name="Lucas S."/>
            <person name="Copeland A."/>
            <person name="Lapidus A."/>
            <person name="Glavina del Rio T."/>
            <person name="Dalin E."/>
            <person name="Tice H."/>
            <person name="Bruce D."/>
            <person name="Goodwin L."/>
            <person name="Pitluck S."/>
            <person name="Saunders E."/>
            <person name="Brettin T."/>
            <person name="Detter J.C."/>
            <person name="Han C."/>
            <person name="Larimer F."/>
            <person name="Land M."/>
            <person name="Hauser L."/>
            <person name="Kyrpides N."/>
            <person name="Ovchinnikova G."/>
            <person name="Lovley D."/>
        </authorList>
    </citation>
    <scope>NUCLEOTIDE SEQUENCE [LARGE SCALE GENOMIC DNA]</scope>
    <source>
        <strain evidence="5">M21</strain>
    </source>
</reference>
<dbReference type="eggNOG" id="COG2885">
    <property type="taxonomic scope" value="Bacteria"/>
</dbReference>
<feature type="chain" id="PRO_5002964521" evidence="3">
    <location>
        <begin position="20"/>
        <end position="1709"/>
    </location>
</feature>
<proteinExistence type="predicted"/>
<dbReference type="Pfam" id="PF00691">
    <property type="entry name" value="OmpA"/>
    <property type="match status" value="1"/>
</dbReference>
<dbReference type="EMBL" id="CP001661">
    <property type="protein sequence ID" value="ACT16516.1"/>
    <property type="molecule type" value="Genomic_DNA"/>
</dbReference>
<feature type="domain" description="OmpA-like" evidence="4">
    <location>
        <begin position="257"/>
        <end position="384"/>
    </location>
</feature>
<dbReference type="SUPFAM" id="SSF56935">
    <property type="entry name" value="Porins"/>
    <property type="match status" value="1"/>
</dbReference>
<dbReference type="SUPFAM" id="SSF103088">
    <property type="entry name" value="OmpA-like"/>
    <property type="match status" value="2"/>
</dbReference>
<dbReference type="GO" id="GO:0016020">
    <property type="term" value="C:membrane"/>
    <property type="evidence" value="ECO:0007669"/>
    <property type="project" value="UniProtKB-UniRule"/>
</dbReference>
<dbReference type="PANTHER" id="PTHR30329">
    <property type="entry name" value="STATOR ELEMENT OF FLAGELLAR MOTOR COMPLEX"/>
    <property type="match status" value="1"/>
</dbReference>
<feature type="region of interest" description="Disordered" evidence="2">
    <location>
        <begin position="39"/>
        <end position="62"/>
    </location>
</feature>
<organism evidence="5">
    <name type="scientific">Geobacter sp. (strain M21)</name>
    <dbReference type="NCBI Taxonomy" id="443144"/>
    <lineage>
        <taxon>Bacteria</taxon>
        <taxon>Pseudomonadati</taxon>
        <taxon>Thermodesulfobacteriota</taxon>
        <taxon>Desulfuromonadia</taxon>
        <taxon>Geobacterales</taxon>
        <taxon>Geobacteraceae</taxon>
        <taxon>Geobacter</taxon>
    </lineage>
</organism>
<dbReference type="InterPro" id="IPR006665">
    <property type="entry name" value="OmpA-like"/>
</dbReference>
<accession>C6DZ15</accession>
<evidence type="ECO:0000256" key="3">
    <source>
        <dbReference type="SAM" id="SignalP"/>
    </source>
</evidence>
<keyword evidence="3" id="KW-0732">Signal</keyword>
<dbReference type="OrthoDB" id="9773411at2"/>
<evidence type="ECO:0000313" key="5">
    <source>
        <dbReference type="EMBL" id="ACT16516.1"/>
    </source>
</evidence>
<dbReference type="PROSITE" id="PS51123">
    <property type="entry name" value="OMPA_2"/>
    <property type="match status" value="2"/>
</dbReference>
<feature type="domain" description="OmpA-like" evidence="4">
    <location>
        <begin position="96"/>
        <end position="221"/>
    </location>
</feature>
<protein>
    <submittedName>
        <fullName evidence="5">OmpA/MotB domain protein</fullName>
    </submittedName>
</protein>
<dbReference type="PANTHER" id="PTHR30329:SF21">
    <property type="entry name" value="LIPOPROTEIN YIAD-RELATED"/>
    <property type="match status" value="1"/>
</dbReference>
<feature type="compositionally biased region" description="Basic and acidic residues" evidence="2">
    <location>
        <begin position="50"/>
        <end position="62"/>
    </location>
</feature>
<evidence type="ECO:0000259" key="4">
    <source>
        <dbReference type="PROSITE" id="PS51123"/>
    </source>
</evidence>
<dbReference type="KEGG" id="gem:GM21_0436"/>
<keyword evidence="1" id="KW-0472">Membrane</keyword>
<dbReference type="InterPro" id="IPR050330">
    <property type="entry name" value="Bact_OuterMem_StrucFunc"/>
</dbReference>